<keyword evidence="2" id="KW-1185">Reference proteome</keyword>
<sequence>MYSAVQLDEHPYHGAREIKPFKLKNWVFHSKSFCCCIPVRFGFVVMTFLSFLFGGLLAGLIWFELSHSYAITNKQHAALVAAGFVETLLFILSIIGFIGGVARKQTFVIIYTYTIYIHFIINLIVGIYFLVEVRQSRRQSVVDLCSQSLSGTSKESECAELLSIPEYVFIAITACVLLLELYGAVIASRYVHRLRGQKKTNRERRIGYYHAMPAPPVPPKHSRTQSDASDVVELLSRNSGCPESLYDPDVLDIRPQSAYSRRQSIQDTDLDTYNRQASQDTTRSTDSPSSRRVRALPPRPSTSSSAPNSSGPNSLMSSSERVSDNTQTTAPSSFHAPQHSPSPIDEDRQSLYSSEQVSTGVHSAMMHHALFMRPVLELPPPYHDGRQRPGPSRQQKT</sequence>
<name>A0ACB8AK15_9AGAM</name>
<organism evidence="1 2">
    <name type="scientific">Hygrophoropsis aurantiaca</name>
    <dbReference type="NCBI Taxonomy" id="72124"/>
    <lineage>
        <taxon>Eukaryota</taxon>
        <taxon>Fungi</taxon>
        <taxon>Dikarya</taxon>
        <taxon>Basidiomycota</taxon>
        <taxon>Agaricomycotina</taxon>
        <taxon>Agaricomycetes</taxon>
        <taxon>Agaricomycetidae</taxon>
        <taxon>Boletales</taxon>
        <taxon>Coniophorineae</taxon>
        <taxon>Hygrophoropsidaceae</taxon>
        <taxon>Hygrophoropsis</taxon>
    </lineage>
</organism>
<dbReference type="Proteomes" id="UP000790377">
    <property type="component" value="Unassembled WGS sequence"/>
</dbReference>
<protein>
    <submittedName>
        <fullName evidence="1">Uncharacterized protein</fullName>
    </submittedName>
</protein>
<evidence type="ECO:0000313" key="1">
    <source>
        <dbReference type="EMBL" id="KAH7913896.1"/>
    </source>
</evidence>
<accession>A0ACB8AK15</accession>
<proteinExistence type="predicted"/>
<evidence type="ECO:0000313" key="2">
    <source>
        <dbReference type="Proteomes" id="UP000790377"/>
    </source>
</evidence>
<comment type="caution">
    <text evidence="1">The sequence shown here is derived from an EMBL/GenBank/DDBJ whole genome shotgun (WGS) entry which is preliminary data.</text>
</comment>
<gene>
    <name evidence="1" type="ORF">BJ138DRAFT_527269</name>
</gene>
<reference evidence="1" key="1">
    <citation type="journal article" date="2021" name="New Phytol.">
        <title>Evolutionary innovations through gain and loss of genes in the ectomycorrhizal Boletales.</title>
        <authorList>
            <person name="Wu G."/>
            <person name="Miyauchi S."/>
            <person name="Morin E."/>
            <person name="Kuo A."/>
            <person name="Drula E."/>
            <person name="Varga T."/>
            <person name="Kohler A."/>
            <person name="Feng B."/>
            <person name="Cao Y."/>
            <person name="Lipzen A."/>
            <person name="Daum C."/>
            <person name="Hundley H."/>
            <person name="Pangilinan J."/>
            <person name="Johnson J."/>
            <person name="Barry K."/>
            <person name="LaButti K."/>
            <person name="Ng V."/>
            <person name="Ahrendt S."/>
            <person name="Min B."/>
            <person name="Choi I.G."/>
            <person name="Park H."/>
            <person name="Plett J.M."/>
            <person name="Magnuson J."/>
            <person name="Spatafora J.W."/>
            <person name="Nagy L.G."/>
            <person name="Henrissat B."/>
            <person name="Grigoriev I.V."/>
            <person name="Yang Z.L."/>
            <person name="Xu J."/>
            <person name="Martin F.M."/>
        </authorList>
    </citation>
    <scope>NUCLEOTIDE SEQUENCE</scope>
    <source>
        <strain evidence="1">ATCC 28755</strain>
    </source>
</reference>
<dbReference type="EMBL" id="MU267622">
    <property type="protein sequence ID" value="KAH7913896.1"/>
    <property type="molecule type" value="Genomic_DNA"/>
</dbReference>